<feature type="domain" description="Calponin-homology (CH)" evidence="13">
    <location>
        <begin position="865"/>
        <end position="997"/>
    </location>
</feature>
<evidence type="ECO:0000256" key="3">
    <source>
        <dbReference type="ARBA" id="ARBA00022490"/>
    </source>
</evidence>
<dbReference type="GO" id="GO:0000278">
    <property type="term" value="P:mitotic cell cycle"/>
    <property type="evidence" value="ECO:0007669"/>
    <property type="project" value="TreeGrafter"/>
</dbReference>
<dbReference type="InterPro" id="IPR001715">
    <property type="entry name" value="CH_dom"/>
</dbReference>
<gene>
    <name evidence="14" type="ORF">PAPOLLO_LOCUS19813</name>
</gene>
<dbReference type="GO" id="GO:0005634">
    <property type="term" value="C:nucleus"/>
    <property type="evidence" value="ECO:0007669"/>
    <property type="project" value="UniProtKB-SubCell"/>
</dbReference>
<evidence type="ECO:0000256" key="9">
    <source>
        <dbReference type="ARBA" id="ARBA00023054"/>
    </source>
</evidence>
<dbReference type="Proteomes" id="UP000691718">
    <property type="component" value="Unassembled WGS sequence"/>
</dbReference>
<evidence type="ECO:0000256" key="7">
    <source>
        <dbReference type="ARBA" id="ARBA00022776"/>
    </source>
</evidence>
<keyword evidence="9" id="KW-0175">Coiled coil</keyword>
<dbReference type="Pfam" id="PF00612">
    <property type="entry name" value="IQ"/>
    <property type="match status" value="10"/>
</dbReference>
<accession>A0A8S3XLL3</accession>
<keyword evidence="8" id="KW-0112">Calmodulin-binding</keyword>
<keyword evidence="15" id="KW-1185">Reference proteome</keyword>
<dbReference type="GO" id="GO:0051295">
    <property type="term" value="P:establishment of meiotic spindle localization"/>
    <property type="evidence" value="ECO:0007669"/>
    <property type="project" value="TreeGrafter"/>
</dbReference>
<protein>
    <submittedName>
        <fullName evidence="14">(apollo) hypothetical protein</fullName>
    </submittedName>
</protein>
<dbReference type="CDD" id="cd21223">
    <property type="entry name" value="CH_ASPM_rpt1"/>
    <property type="match status" value="1"/>
</dbReference>
<dbReference type="EMBL" id="CAJQZP010001218">
    <property type="protein sequence ID" value="CAG5031863.1"/>
    <property type="molecule type" value="Genomic_DNA"/>
</dbReference>
<comment type="caution">
    <text evidence="14">The sequence shown here is derived from an EMBL/GenBank/DDBJ whole genome shotgun (WGS) entry which is preliminary data.</text>
</comment>
<dbReference type="SMART" id="SM00015">
    <property type="entry name" value="IQ"/>
    <property type="match status" value="30"/>
</dbReference>
<dbReference type="Pfam" id="PF00307">
    <property type="entry name" value="CH"/>
    <property type="match status" value="1"/>
</dbReference>
<dbReference type="InterPro" id="IPR000048">
    <property type="entry name" value="IQ_motif_EF-hand-BS"/>
</dbReference>
<name>A0A8S3XLL3_PARAO</name>
<dbReference type="PANTHER" id="PTHR22706">
    <property type="entry name" value="ASSEMBLY FACTOR FOR SPINDLE MICROTUBULES"/>
    <property type="match status" value="1"/>
</dbReference>
<dbReference type="GO" id="GO:0005516">
    <property type="term" value="F:calmodulin binding"/>
    <property type="evidence" value="ECO:0007669"/>
    <property type="project" value="UniProtKB-KW"/>
</dbReference>
<evidence type="ECO:0000256" key="2">
    <source>
        <dbReference type="ARBA" id="ARBA00004496"/>
    </source>
</evidence>
<dbReference type="PANTHER" id="PTHR22706:SF1">
    <property type="entry name" value="ASSEMBLY FACTOR FOR SPINDLE MICROTUBULES"/>
    <property type="match status" value="1"/>
</dbReference>
<dbReference type="Pfam" id="PF15780">
    <property type="entry name" value="ASH"/>
    <property type="match status" value="1"/>
</dbReference>
<evidence type="ECO:0000256" key="10">
    <source>
        <dbReference type="ARBA" id="ARBA00023242"/>
    </source>
</evidence>
<keyword evidence="3" id="KW-0963">Cytoplasm</keyword>
<keyword evidence="6" id="KW-0677">Repeat</keyword>
<feature type="region of interest" description="Disordered" evidence="12">
    <location>
        <begin position="361"/>
        <end position="384"/>
    </location>
</feature>
<evidence type="ECO:0000259" key="13">
    <source>
        <dbReference type="PROSITE" id="PS50021"/>
    </source>
</evidence>
<keyword evidence="11" id="KW-0131">Cell cycle</keyword>
<keyword evidence="5" id="KW-0132">Cell division</keyword>
<dbReference type="GO" id="GO:0007051">
    <property type="term" value="P:spindle organization"/>
    <property type="evidence" value="ECO:0007669"/>
    <property type="project" value="TreeGrafter"/>
</dbReference>
<evidence type="ECO:0000256" key="1">
    <source>
        <dbReference type="ARBA" id="ARBA00004123"/>
    </source>
</evidence>
<keyword evidence="7" id="KW-0498">Mitosis</keyword>
<evidence type="ECO:0000256" key="11">
    <source>
        <dbReference type="ARBA" id="ARBA00023306"/>
    </source>
</evidence>
<evidence type="ECO:0000313" key="14">
    <source>
        <dbReference type="EMBL" id="CAG5031863.1"/>
    </source>
</evidence>
<evidence type="ECO:0000256" key="6">
    <source>
        <dbReference type="ARBA" id="ARBA00022737"/>
    </source>
</evidence>
<evidence type="ECO:0000256" key="4">
    <source>
        <dbReference type="ARBA" id="ARBA00022553"/>
    </source>
</evidence>
<dbReference type="GO" id="GO:0000922">
    <property type="term" value="C:spindle pole"/>
    <property type="evidence" value="ECO:0007669"/>
    <property type="project" value="TreeGrafter"/>
</dbReference>
<feature type="compositionally biased region" description="Polar residues" evidence="12">
    <location>
        <begin position="364"/>
        <end position="384"/>
    </location>
</feature>
<organism evidence="14 15">
    <name type="scientific">Parnassius apollo</name>
    <name type="common">Apollo butterfly</name>
    <name type="synonym">Papilio apollo</name>
    <dbReference type="NCBI Taxonomy" id="110799"/>
    <lineage>
        <taxon>Eukaryota</taxon>
        <taxon>Metazoa</taxon>
        <taxon>Ecdysozoa</taxon>
        <taxon>Arthropoda</taxon>
        <taxon>Hexapoda</taxon>
        <taxon>Insecta</taxon>
        <taxon>Pterygota</taxon>
        <taxon>Neoptera</taxon>
        <taxon>Endopterygota</taxon>
        <taxon>Lepidoptera</taxon>
        <taxon>Glossata</taxon>
        <taxon>Ditrysia</taxon>
        <taxon>Papilionoidea</taxon>
        <taxon>Papilionidae</taxon>
        <taxon>Parnassiinae</taxon>
        <taxon>Parnassini</taxon>
        <taxon>Parnassius</taxon>
        <taxon>Parnassius</taxon>
    </lineage>
</organism>
<dbReference type="CDD" id="cd23767">
    <property type="entry name" value="IQCD"/>
    <property type="match status" value="1"/>
</dbReference>
<proteinExistence type="predicted"/>
<keyword evidence="4" id="KW-0597">Phosphoprotein</keyword>
<dbReference type="OrthoDB" id="2148418at2759"/>
<evidence type="ECO:0000256" key="12">
    <source>
        <dbReference type="SAM" id="MobiDB-lite"/>
    </source>
</evidence>
<comment type="subcellular location">
    <subcellularLocation>
        <location evidence="2">Cytoplasm</location>
    </subcellularLocation>
    <subcellularLocation>
        <location evidence="1">Nucleus</location>
    </subcellularLocation>
</comment>
<dbReference type="GO" id="GO:0051301">
    <property type="term" value="P:cell division"/>
    <property type="evidence" value="ECO:0007669"/>
    <property type="project" value="UniProtKB-KW"/>
</dbReference>
<dbReference type="InterPro" id="IPR051185">
    <property type="entry name" value="ASPM"/>
</dbReference>
<evidence type="ECO:0000256" key="8">
    <source>
        <dbReference type="ARBA" id="ARBA00022860"/>
    </source>
</evidence>
<reference evidence="14" key="1">
    <citation type="submission" date="2021-04" db="EMBL/GenBank/DDBJ databases">
        <authorList>
            <person name="Tunstrom K."/>
        </authorList>
    </citation>
    <scope>NUCLEOTIDE SEQUENCE</scope>
</reference>
<dbReference type="SMART" id="SM00033">
    <property type="entry name" value="CH"/>
    <property type="match status" value="1"/>
</dbReference>
<dbReference type="PROSITE" id="PS50096">
    <property type="entry name" value="IQ"/>
    <property type="match status" value="14"/>
</dbReference>
<keyword evidence="10" id="KW-0539">Nucleus</keyword>
<evidence type="ECO:0000256" key="5">
    <source>
        <dbReference type="ARBA" id="ARBA00022618"/>
    </source>
</evidence>
<evidence type="ECO:0000313" key="15">
    <source>
        <dbReference type="Proteomes" id="UP000691718"/>
    </source>
</evidence>
<dbReference type="InterPro" id="IPR031549">
    <property type="entry name" value="ASH"/>
</dbReference>
<sequence length="2318" mass="275818">MYFQIENTPENIRRARRKETVQKDSPKEACPRLILAPFSRPPQVIFENVVIGTSCERNLEIFNPSNHTQQITLGRSLPPGLVMELPDEWLLLEPETCYCLTMIWTPTQPISLRETIRFTNENRGRYDVIVVLKSVMNIKGKGNQSKTLKISPGKIKKKTTKKSPVGFYKKKGEGFYNSTKIKTTVNVVQTTQYKTYKLSEKENISMLDHTVDTYPKCPFDSPTNIDFSFNTSEIFSNRRKPNNEMLQNTCDKTFDMKSNNKLQPLIEQNILKPSNRQINTSISDILDNFHFTPLKTLQTKSDKLDKGPKIIFSMNSESDFDDSLDIQNSNKENETHSIICITSSQPPNKWLTVTHSQKDDVCTETPTIPSKKIPNTSSPKEFNNPNFSINTEFSRISDLSFCPQRYSTERKIFPKMHNDTQELINDTNSNIKLSSDTYTKESPNTLIGHHQMDEQARKIEQHPKQCRQSLFRDNQHYRDIFDRNYLNLNEHFIGHTDLRPERSPPRCLTPPLQSIPEESGQISDTQVLDKTDKQTTTFTIDRTFDKTTDGNNYSALSRQSWSKKAVRAESDLWKVPISLIKKTMKGKGCVNKNKDSISGTISNRTFEGNKVNQNVSLNQVGNVYSQSFTVDPFLSSTYFYDEGAVDKFEQEFKRWLNYILTPPADLDSNIDQKIDVGKAWIENRNKEIPAAPTKEQVSSRYHNSHRLESLRRSARAMLMSPDISQVFMKLNLQIEKKLIAIRSDRNLHLDVGLQKVIMELLLSYNPLWLRIGLEAIYGLVLPLKSNSDIEGLTTFIIQRMFKNPFLKNKHSKSSAPNMLLPAYMEAIKKFTLKKFFMLVFFLDQAKRKKLISHDPCLFCRNAVCKESREIIIRFTRELIAGIGDITKHLRPLGYVVCHKQSYLDEYKYAVHNIAVDIRDGVRLTKVVEIILMKNGLLSQLRTPAISRLQKIHNVQVALNALKEANFSIMGDITATDIADGHREKTLSLLWQLIHVFRAPLFVKAANVIQTWWRKKYSVIVEKRKQEEELRERLNNAASTIQVWWRRIQYNRMVEFKMRQVTYATITIQKYFRRWLCRSRFIKMKSNVLRIEDWYLGIKQMRAARNILNTYRLRREEQRRKAATKIQANVRRWICVKNYKLIVNKIIRLQSIVRCFLARSRYLRIKKSVLYIEEKYKGRLLMKEQMKKLAVKIKSVVVIQSYYRMARQRRLFLCYKNAVRTIENHYSALIKMRKERRNYLLLIKTTLKVQSIYRGKKCRTEYIRCRNVIIYVQRKFRAQQNMLKERKKYLIIRTAILTIQSYIRAFLAMKKARSAYLLQRKSAIMIQQYFRAYQIAKAQRENYTQLRNSVIKVQSWYRSLLKMRQERNDFIKLKNATIALQRRYRALILMRDCINSYQTLRKAAMIIQERYKARNQMREKRSEYLKIKSSCIIIQNRFRAYLLGKVERKKYLKLRENVIKIQNWYRSCKKCKEIKHQYEQTKQACVLIQKRYRAYLISRTVRHEFIRIKTATTYIQKYYRNYVIAKKIRQEFITLKAATITIQRFYRSYIETNKQRERYLRLKSACLLIQSYYKGYKETQRIKQEYNELRAVSIIIQRQFRAKLAMKRERERFLKMKHLVIIVQRQYRALVAMRLQRRSYLELRSAVIIVQKRFRAQMLMKEKRSKYLNMIESCKKIQRFYRAYRAGKEQRHNYLLLKNVTIRVQQKYKALLAMKKTRTNYLWLRSSAVVIQQKFRAYKLMIKERQKYRNLLQATVNIQRYYRSYILGKKIRQEYLEMKSAAIVIQKYYRSVMEMRKIRNNYRKLLNTVRFVQQHIRAKNAIREARREIAASKIQKWYISSKLRNKCRIEYLETRKRVIIIQSVIRMYIKRKQFQELKRATVTIQAHYRFYKLARVQRQKYITIRTSVIKLQAFVRSYIQRKRFLKIRSAALVIQALYRLKRHKVLLKQKREVAALCIQKNIRCYLVRRWYKTYIEHVKFIQMLWRGKLLTRLFRWEFLQKRQTIIKLQAMARGYLVRKHVQMQKETLQKLKEEQKRNWAASKIQALFRGHRARVNTKDRCVQELRRRWRDGALKSTQASLKERNEEAMDVLRNMSDIETVIRAFRSLELLTEVFPMMYNNNASSIVRCVYIYMSVTNRSISSIEVLKSAASVLVNLTRHRVTGPKIYERDRIPPILKFMWRFSNSEIHLFCILSTYLWLFSKYANVKEDLTKFLHIPEHHKILVTIKGNVDRMKRMANNVTKNRFHTPQLSKCISHTSNHSFKDSMNHSLCNTSNIANMRNILLPALEPDYGIVRADKPRYFEDAHQAINCLFKTYKL</sequence>
<dbReference type="PROSITE" id="PS50021">
    <property type="entry name" value="CH"/>
    <property type="match status" value="1"/>
</dbReference>
<dbReference type="GO" id="GO:0005737">
    <property type="term" value="C:cytoplasm"/>
    <property type="evidence" value="ECO:0007669"/>
    <property type="project" value="UniProtKB-SubCell"/>
</dbReference>